<organism evidence="1 2">
    <name type="scientific">Testicularia cyperi</name>
    <dbReference type="NCBI Taxonomy" id="1882483"/>
    <lineage>
        <taxon>Eukaryota</taxon>
        <taxon>Fungi</taxon>
        <taxon>Dikarya</taxon>
        <taxon>Basidiomycota</taxon>
        <taxon>Ustilaginomycotina</taxon>
        <taxon>Ustilaginomycetes</taxon>
        <taxon>Ustilaginales</taxon>
        <taxon>Anthracoideaceae</taxon>
        <taxon>Testicularia</taxon>
    </lineage>
</organism>
<proteinExistence type="predicted"/>
<name>A0A317XX28_9BASI</name>
<sequence length="181" mass="20655">MCRRVSSSVASGEKCRYVAKSVKLVDMCRAVSSSVASVEGVASGEKWRKSVEQCRYKKSRATTVLETTRRQRSREQRLQLAAFVLLGWGVAARLPVPPPPIKIQAKPRMKRKREKERYAEYTYCDIWRLLCVCVFLFRGRIYGLFFIRSTTPPPTTHDPRIVDSLVGHGHGHAHRSYSQPC</sequence>
<keyword evidence="2" id="KW-1185">Reference proteome</keyword>
<accession>A0A317XX28</accession>
<evidence type="ECO:0000313" key="1">
    <source>
        <dbReference type="EMBL" id="PWZ02383.1"/>
    </source>
</evidence>
<dbReference type="InParanoid" id="A0A317XX28"/>
<protein>
    <submittedName>
        <fullName evidence="1">Uncharacterized protein</fullName>
    </submittedName>
</protein>
<dbReference type="AlphaFoldDB" id="A0A317XX28"/>
<gene>
    <name evidence="1" type="ORF">BCV70DRAFT_198662</name>
</gene>
<reference evidence="1 2" key="1">
    <citation type="journal article" date="2018" name="Mol. Biol. Evol.">
        <title>Broad Genomic Sampling Reveals a Smut Pathogenic Ancestry of the Fungal Clade Ustilaginomycotina.</title>
        <authorList>
            <person name="Kijpornyongpan T."/>
            <person name="Mondo S.J."/>
            <person name="Barry K."/>
            <person name="Sandor L."/>
            <person name="Lee J."/>
            <person name="Lipzen A."/>
            <person name="Pangilinan J."/>
            <person name="LaButti K."/>
            <person name="Hainaut M."/>
            <person name="Henrissat B."/>
            <person name="Grigoriev I.V."/>
            <person name="Spatafora J.W."/>
            <person name="Aime M.C."/>
        </authorList>
    </citation>
    <scope>NUCLEOTIDE SEQUENCE [LARGE SCALE GENOMIC DNA]</scope>
    <source>
        <strain evidence="1 2">MCA 3645</strain>
    </source>
</reference>
<dbReference type="Proteomes" id="UP000246740">
    <property type="component" value="Unassembled WGS sequence"/>
</dbReference>
<evidence type="ECO:0000313" key="2">
    <source>
        <dbReference type="Proteomes" id="UP000246740"/>
    </source>
</evidence>
<dbReference type="EMBL" id="KZ819189">
    <property type="protein sequence ID" value="PWZ02383.1"/>
    <property type="molecule type" value="Genomic_DNA"/>
</dbReference>